<name>A0A6C0BN31_9ZZZZ</name>
<protein>
    <submittedName>
        <fullName evidence="2">Uncharacterized protein</fullName>
    </submittedName>
</protein>
<evidence type="ECO:0000256" key="1">
    <source>
        <dbReference type="SAM" id="Coils"/>
    </source>
</evidence>
<reference evidence="2" key="1">
    <citation type="journal article" date="2020" name="Nature">
        <title>Giant virus diversity and host interactions through global metagenomics.</title>
        <authorList>
            <person name="Schulz F."/>
            <person name="Roux S."/>
            <person name="Paez-Espino D."/>
            <person name="Jungbluth S."/>
            <person name="Walsh D.A."/>
            <person name="Denef V.J."/>
            <person name="McMahon K.D."/>
            <person name="Konstantinidis K.T."/>
            <person name="Eloe-Fadrosh E.A."/>
            <person name="Kyrpides N.C."/>
            <person name="Woyke T."/>
        </authorList>
    </citation>
    <scope>NUCLEOTIDE SEQUENCE</scope>
    <source>
        <strain evidence="2">GVMAG-M-3300018080-19</strain>
    </source>
</reference>
<accession>A0A6C0BN31</accession>
<organism evidence="2">
    <name type="scientific">viral metagenome</name>
    <dbReference type="NCBI Taxonomy" id="1070528"/>
    <lineage>
        <taxon>unclassified sequences</taxon>
        <taxon>metagenomes</taxon>
        <taxon>organismal metagenomes</taxon>
    </lineage>
</organism>
<feature type="coiled-coil region" evidence="1">
    <location>
        <begin position="95"/>
        <end position="122"/>
    </location>
</feature>
<sequence>MKAYHRKLRSAKTATQPRQIDLRAKLAKNTKTADRLRRKAVLGMYPKKQELKRFFQHPKILDILSNDFAVFRQLINGEHKLLVQDLSRKLCPQAFDDSVQQIEDQEQEKEDAEAKNMAKMQYLMLSKREYPEYELSHSRGMRNGTKTGQLIYVEKVSRGYIIAKYVDTIVPETVRVKFDKRYFGDDVLSWDTATRQFYIPLGDIDHASAAFYETQDYILPELSLVVANYL</sequence>
<proteinExistence type="predicted"/>
<dbReference type="AlphaFoldDB" id="A0A6C0BN31"/>
<evidence type="ECO:0000313" key="2">
    <source>
        <dbReference type="EMBL" id="QHS93815.1"/>
    </source>
</evidence>
<dbReference type="EMBL" id="MN739210">
    <property type="protein sequence ID" value="QHS93815.1"/>
    <property type="molecule type" value="Genomic_DNA"/>
</dbReference>
<keyword evidence="1" id="KW-0175">Coiled coil</keyword>